<protein>
    <submittedName>
        <fullName evidence="1">Tetraspanin 8</fullName>
    </submittedName>
</protein>
<dbReference type="AlphaFoldDB" id="A0A1A8G1H2"/>
<reference evidence="1" key="2">
    <citation type="submission" date="2016-06" db="EMBL/GenBank/DDBJ databases">
        <title>The genome of a short-lived fish provides insights into sex chromosome evolution and the genetic control of aging.</title>
        <authorList>
            <person name="Reichwald K."/>
            <person name="Felder M."/>
            <person name="Petzold A."/>
            <person name="Koch P."/>
            <person name="Groth M."/>
            <person name="Platzer M."/>
        </authorList>
    </citation>
    <scope>NUCLEOTIDE SEQUENCE</scope>
    <source>
        <tissue evidence="1">Brain</tissue>
    </source>
</reference>
<gene>
    <name evidence="1" type="primary">TSPAN8</name>
</gene>
<dbReference type="EMBL" id="HAEC01007982">
    <property type="protein sequence ID" value="SBQ76120.1"/>
    <property type="molecule type" value="Transcribed_RNA"/>
</dbReference>
<proteinExistence type="predicted"/>
<name>A0A1A8G1H2_9TELE</name>
<dbReference type="EMBL" id="HAEB01017687">
    <property type="protein sequence ID" value="SBQ64214.1"/>
    <property type="molecule type" value="Transcribed_RNA"/>
</dbReference>
<sequence>GPEEWTKVPDSCRCDATTTNQEMCNAGIYKLPCYKVIKLMQSNLKVALGITFLVVILL</sequence>
<reference evidence="1" key="1">
    <citation type="submission" date="2016-05" db="EMBL/GenBank/DDBJ databases">
        <authorList>
            <person name="Lavstsen T."/>
            <person name="Jespersen J.S."/>
        </authorList>
    </citation>
    <scope>NUCLEOTIDE SEQUENCE</scope>
    <source>
        <tissue evidence="1">Brain</tissue>
    </source>
</reference>
<evidence type="ECO:0000313" key="1">
    <source>
        <dbReference type="EMBL" id="SBQ64214.1"/>
    </source>
</evidence>
<feature type="non-terminal residue" evidence="1">
    <location>
        <position position="1"/>
    </location>
</feature>
<feature type="non-terminal residue" evidence="1">
    <location>
        <position position="58"/>
    </location>
</feature>
<accession>A0A1A8G1H2</accession>
<organism evidence="1">
    <name type="scientific">Nothobranchius korthausae</name>
    <dbReference type="NCBI Taxonomy" id="1143690"/>
    <lineage>
        <taxon>Eukaryota</taxon>
        <taxon>Metazoa</taxon>
        <taxon>Chordata</taxon>
        <taxon>Craniata</taxon>
        <taxon>Vertebrata</taxon>
        <taxon>Euteleostomi</taxon>
        <taxon>Actinopterygii</taxon>
        <taxon>Neopterygii</taxon>
        <taxon>Teleostei</taxon>
        <taxon>Neoteleostei</taxon>
        <taxon>Acanthomorphata</taxon>
        <taxon>Ovalentaria</taxon>
        <taxon>Atherinomorphae</taxon>
        <taxon>Cyprinodontiformes</taxon>
        <taxon>Nothobranchiidae</taxon>
        <taxon>Nothobranchius</taxon>
    </lineage>
</organism>